<comment type="caution">
    <text evidence="4">The sequence shown here is derived from an EMBL/GenBank/DDBJ whole genome shotgun (WGS) entry which is preliminary data.</text>
</comment>
<dbReference type="OrthoDB" id="8225825at2"/>
<dbReference type="GO" id="GO:0005886">
    <property type="term" value="C:plasma membrane"/>
    <property type="evidence" value="ECO:0007669"/>
    <property type="project" value="TreeGrafter"/>
</dbReference>
<dbReference type="Proteomes" id="UP000192448">
    <property type="component" value="Unassembled WGS sequence"/>
</dbReference>
<comment type="catalytic activity">
    <reaction evidence="3">
        <text>oxidized coenzyme F420-(gamma-L-Glu)(n) + a quinol + H(+) = reduced coenzyme F420-(gamma-L-Glu)(n) + a quinone</text>
        <dbReference type="Rhea" id="RHEA:39663"/>
        <dbReference type="Rhea" id="RHEA-COMP:12939"/>
        <dbReference type="Rhea" id="RHEA-COMP:14378"/>
        <dbReference type="ChEBI" id="CHEBI:15378"/>
        <dbReference type="ChEBI" id="CHEBI:24646"/>
        <dbReference type="ChEBI" id="CHEBI:132124"/>
        <dbReference type="ChEBI" id="CHEBI:133980"/>
        <dbReference type="ChEBI" id="CHEBI:139511"/>
    </reaction>
</comment>
<evidence type="ECO:0000256" key="1">
    <source>
        <dbReference type="ARBA" id="ARBA00008710"/>
    </source>
</evidence>
<dbReference type="Gene3D" id="2.30.110.10">
    <property type="entry name" value="Electron Transport, Fmn-binding Protein, Chain A"/>
    <property type="match status" value="1"/>
</dbReference>
<dbReference type="EMBL" id="MVHF01000002">
    <property type="protein sequence ID" value="ORA39264.1"/>
    <property type="molecule type" value="Genomic_DNA"/>
</dbReference>
<dbReference type="STRING" id="1927124.BST13_03090"/>
<protein>
    <recommendedName>
        <fullName evidence="6">Nitroreductase family deazaflavin-dependent oxidoreductase</fullName>
    </recommendedName>
</protein>
<dbReference type="PANTHER" id="PTHR39428">
    <property type="entry name" value="F420H(2)-DEPENDENT QUINONE REDUCTASE RV1261C"/>
    <property type="match status" value="1"/>
</dbReference>
<evidence type="ECO:0000313" key="5">
    <source>
        <dbReference type="Proteomes" id="UP000192448"/>
    </source>
</evidence>
<evidence type="ECO:0000256" key="2">
    <source>
        <dbReference type="ARBA" id="ARBA00023002"/>
    </source>
</evidence>
<dbReference type="AlphaFoldDB" id="A0A1X0BAD3"/>
<dbReference type="InterPro" id="IPR004378">
    <property type="entry name" value="F420H2_quin_Rdtase"/>
</dbReference>
<evidence type="ECO:0008006" key="6">
    <source>
        <dbReference type="Google" id="ProtNLM"/>
    </source>
</evidence>
<comment type="similarity">
    <text evidence="1">Belongs to the F420H(2)-dependent quinone reductase family.</text>
</comment>
<name>A0A1X0BAD3_9MYCO</name>
<keyword evidence="2" id="KW-0560">Oxidoreductase</keyword>
<dbReference type="GO" id="GO:0070967">
    <property type="term" value="F:coenzyme F420 binding"/>
    <property type="evidence" value="ECO:0007669"/>
    <property type="project" value="TreeGrafter"/>
</dbReference>
<keyword evidence="5" id="KW-1185">Reference proteome</keyword>
<organism evidence="4 5">
    <name type="scientific">Mycobacterium aquaticum</name>
    <dbReference type="NCBI Taxonomy" id="1927124"/>
    <lineage>
        <taxon>Bacteria</taxon>
        <taxon>Bacillati</taxon>
        <taxon>Actinomycetota</taxon>
        <taxon>Actinomycetes</taxon>
        <taxon>Mycobacteriales</taxon>
        <taxon>Mycobacteriaceae</taxon>
        <taxon>Mycobacterium</taxon>
    </lineage>
</organism>
<accession>A0A1X0BAD3</accession>
<dbReference type="RefSeq" id="WP_083160493.1">
    <property type="nucleotide sequence ID" value="NZ_MVHF01000002.1"/>
</dbReference>
<sequence length="134" mass="15316">MSRMHARLYEISGGRFLPRWFAGAPVMVLETVGRRSGTKRATPVLYLRDGDAFVVLAANAGADRTPAWWLNLRDAGAGEIVVGRRRIRVRPRLLDGADRKRLWRAFVEMYPQAEHYTRFTDRVLPLIALEPAQR</sequence>
<evidence type="ECO:0000256" key="3">
    <source>
        <dbReference type="ARBA" id="ARBA00049106"/>
    </source>
</evidence>
<dbReference type="Pfam" id="PF04075">
    <property type="entry name" value="F420H2_quin_red"/>
    <property type="match status" value="1"/>
</dbReference>
<gene>
    <name evidence="4" type="ORF">BST13_03090</name>
</gene>
<dbReference type="PANTHER" id="PTHR39428:SF3">
    <property type="entry name" value="DEAZAFLAVIN-DEPENDENT NITROREDUCTASE"/>
    <property type="match status" value="1"/>
</dbReference>
<evidence type="ECO:0000313" key="4">
    <source>
        <dbReference type="EMBL" id="ORA39264.1"/>
    </source>
</evidence>
<dbReference type="GO" id="GO:0016491">
    <property type="term" value="F:oxidoreductase activity"/>
    <property type="evidence" value="ECO:0007669"/>
    <property type="project" value="UniProtKB-KW"/>
</dbReference>
<dbReference type="SUPFAM" id="SSF50475">
    <property type="entry name" value="FMN-binding split barrel"/>
    <property type="match status" value="1"/>
</dbReference>
<dbReference type="NCBIfam" id="TIGR00026">
    <property type="entry name" value="hi_GC_TIGR00026"/>
    <property type="match status" value="1"/>
</dbReference>
<proteinExistence type="inferred from homology"/>
<dbReference type="InterPro" id="IPR012349">
    <property type="entry name" value="Split_barrel_FMN-bd"/>
</dbReference>
<reference evidence="4 5" key="1">
    <citation type="submission" date="2017-02" db="EMBL/GenBank/DDBJ databases">
        <title>The new phylogeny of genus Mycobacterium.</title>
        <authorList>
            <person name="Tortoli E."/>
            <person name="Trovato A."/>
            <person name="Cirillo D.M."/>
        </authorList>
    </citation>
    <scope>NUCLEOTIDE SEQUENCE [LARGE SCALE GENOMIC DNA]</scope>
    <source>
        <strain evidence="4 5">RW6</strain>
    </source>
</reference>